<dbReference type="GO" id="GO:1990904">
    <property type="term" value="C:ribonucleoprotein complex"/>
    <property type="evidence" value="ECO:0007669"/>
    <property type="project" value="UniProtKB-KW"/>
</dbReference>
<evidence type="ECO:0000256" key="2">
    <source>
        <dbReference type="ARBA" id="ARBA00022980"/>
    </source>
</evidence>
<dbReference type="AlphaFoldDB" id="A0A146I7W3"/>
<evidence type="ECO:0000256" key="4">
    <source>
        <dbReference type="SAM" id="MobiDB-lite"/>
    </source>
</evidence>
<dbReference type="InterPro" id="IPR000271">
    <property type="entry name" value="Ribosomal_bL34"/>
</dbReference>
<dbReference type="EMBL" id="AP015014">
    <property type="protein sequence ID" value="BAU71476.1"/>
    <property type="molecule type" value="Genomic_DNA"/>
</dbReference>
<organism evidence="5">
    <name type="scientific">Diphylleia rotans</name>
    <dbReference type="NCBI Taxonomy" id="190327"/>
    <lineage>
        <taxon>Eukaryota</taxon>
        <taxon>CRuMs</taxon>
        <taxon>Collodictyonidae</taxon>
        <taxon>Diphylleia</taxon>
    </lineage>
</organism>
<protein>
    <submittedName>
        <fullName evidence="5">Ribosomal protein L34</fullName>
    </submittedName>
</protein>
<dbReference type="Gene3D" id="1.10.287.3980">
    <property type="match status" value="1"/>
</dbReference>
<geneLocation type="mitochondrion" evidence="5"/>
<dbReference type="GO" id="GO:0005840">
    <property type="term" value="C:ribosome"/>
    <property type="evidence" value="ECO:0007669"/>
    <property type="project" value="UniProtKB-KW"/>
</dbReference>
<keyword evidence="3" id="KW-0687">Ribonucleoprotein</keyword>
<reference evidence="5" key="1">
    <citation type="submission" date="2015-10" db="EMBL/GenBank/DDBJ databases">
        <title>The mitochondrial genome of Diphylleia rotans.</title>
        <authorList>
            <person name="Kamikawa R."/>
            <person name="Roger A.J."/>
        </authorList>
    </citation>
    <scope>NUCLEOTIDE SEQUENCE</scope>
    <source>
        <strain evidence="5">NIES-3764</strain>
    </source>
</reference>
<feature type="region of interest" description="Disordered" evidence="4">
    <location>
        <begin position="1"/>
        <end position="25"/>
    </location>
</feature>
<evidence type="ECO:0000256" key="3">
    <source>
        <dbReference type="ARBA" id="ARBA00023274"/>
    </source>
</evidence>
<evidence type="ECO:0000256" key="1">
    <source>
        <dbReference type="ARBA" id="ARBA00010111"/>
    </source>
</evidence>
<keyword evidence="2 5" id="KW-0689">Ribosomal protein</keyword>
<comment type="similarity">
    <text evidence="1">Belongs to the bacterial ribosomal protein bL34 family.</text>
</comment>
<evidence type="ECO:0000313" key="5">
    <source>
        <dbReference type="EMBL" id="BAU71476.1"/>
    </source>
</evidence>
<dbReference type="GO" id="GO:0006412">
    <property type="term" value="P:translation"/>
    <property type="evidence" value="ECO:0007669"/>
    <property type="project" value="InterPro"/>
</dbReference>
<proteinExistence type="inferred from homology"/>
<dbReference type="RefSeq" id="YP_009245624.1">
    <property type="nucleotide sequence ID" value="NC_029886.1"/>
</dbReference>
<dbReference type="GeneID" id="27217933"/>
<gene>
    <name evidence="5" type="primary">rpl34</name>
</gene>
<sequence length="25" mass="3133">MKRTYQPKLLILKRRSGFRSRRRKG</sequence>
<keyword evidence="5" id="KW-0496">Mitochondrion</keyword>
<dbReference type="Pfam" id="PF00468">
    <property type="entry name" value="Ribosomal_L34"/>
    <property type="match status" value="1"/>
</dbReference>
<name>A0A146I7W3_9EUKA</name>
<accession>A0A146I7W3</accession>
<dbReference type="GO" id="GO:0003735">
    <property type="term" value="F:structural constituent of ribosome"/>
    <property type="evidence" value="ECO:0007669"/>
    <property type="project" value="InterPro"/>
</dbReference>